<evidence type="ECO:0000313" key="3">
    <source>
        <dbReference type="EMBL" id="KAK3374902.1"/>
    </source>
</evidence>
<dbReference type="AlphaFoldDB" id="A0AAE0KEW1"/>
<dbReference type="Proteomes" id="UP001285441">
    <property type="component" value="Unassembled WGS sequence"/>
</dbReference>
<evidence type="ECO:0000259" key="2">
    <source>
        <dbReference type="Pfam" id="PF06985"/>
    </source>
</evidence>
<dbReference type="Pfam" id="PF06985">
    <property type="entry name" value="HET"/>
    <property type="match status" value="1"/>
</dbReference>
<keyword evidence="4" id="KW-1185">Reference proteome</keyword>
<proteinExistence type="predicted"/>
<dbReference type="InterPro" id="IPR010730">
    <property type="entry name" value="HET"/>
</dbReference>
<gene>
    <name evidence="3" type="ORF">B0H63DRAFT_260065</name>
</gene>
<name>A0AAE0KEW1_9PEZI</name>
<feature type="region of interest" description="Disordered" evidence="1">
    <location>
        <begin position="180"/>
        <end position="200"/>
    </location>
</feature>
<dbReference type="PANTHER" id="PTHR33112">
    <property type="entry name" value="DOMAIN PROTEIN, PUTATIVE-RELATED"/>
    <property type="match status" value="1"/>
</dbReference>
<protein>
    <submittedName>
        <fullName evidence="3">Heterokaryon incompatibility protein-domain-containing protein</fullName>
    </submittedName>
</protein>
<evidence type="ECO:0000313" key="4">
    <source>
        <dbReference type="Proteomes" id="UP001285441"/>
    </source>
</evidence>
<sequence>MEDGGGLCSSGLWDDWDKKGGVSIPVSHVRECSSTSTRTEKSCAPCRMLLGIVDHLRPGWTTTTAVAAGQDNNNNNNNKTRAIAIRRRERWLFNSNMKLLGGTEAIRLVEGGKDVGELFQLYQAVTDDEKLRALDDEPDPWEKVLLGETVEIAPASDSDLAFTRASRWLSHCVDSHESCRHPAAAAPGKGSDSSSESRPRRLLRINQSPVVASAYSVGERSINSVTLIESLSVSPELPYVALSYCWGPPVLGMKIVTTVRSNLEAHQQRGIPLSELPQTVQDAIVVSARLGVTYIWVDALCIVQDDADDWAREAAKMVDVYANSHLTISAKQPDSCHKGFLGPQKYGDPGWQRPIEDVELPSSVSGRPGEAGGGRKILVRKGQVDNTDSFTRHFPLDTRGWCLQESVLPRRRLVYDGCEMSWSCLERVLCECGHMDEVLSTAAAAEGNDDDDQNYDFSEERLKAVADRQMTNILRHGNEARMKNVALSNFHYHWNDIARQYSQRFLTQSSDKLVAISGLAKTFQRGMPRDTEFEKMTLAAVTQNLGPIFVPAPPTVVAVTGGGSEDYFAGMWKCSLLSSLTWAVDHHSLDKTGRERHARYPAYCAPTWSWASIDGPVMFGMLELSNPKWEAQDEVVCDALPRQVSCTPSNAANVHGALQPGAYMVITGPVARVELAVLNMADDYSNTGSASWDNFLRRGAHGNPRPRPRMPCLVRTEVLSSSYRVLLDVPQPLTFDQGDRQQQCWFEGQCQCWESKRAQKKENRRQESSHQCVFDQRTEYVCLRLLTYREKDRFDPLGMKEVVLFLVLKKVSSGDGGGGGGLDTYERIGMGTWTEMFAALGPMKLFDNADERTIKII</sequence>
<dbReference type="PANTHER" id="PTHR33112:SF15">
    <property type="entry name" value="HETEROKARYON INCOMPATIBILITY DOMAIN-CONTAINING PROTEIN"/>
    <property type="match status" value="1"/>
</dbReference>
<reference evidence="3" key="1">
    <citation type="journal article" date="2023" name="Mol. Phylogenet. Evol.">
        <title>Genome-scale phylogeny and comparative genomics of the fungal order Sordariales.</title>
        <authorList>
            <person name="Hensen N."/>
            <person name="Bonometti L."/>
            <person name="Westerberg I."/>
            <person name="Brannstrom I.O."/>
            <person name="Guillou S."/>
            <person name="Cros-Aarteil S."/>
            <person name="Calhoun S."/>
            <person name="Haridas S."/>
            <person name="Kuo A."/>
            <person name="Mondo S."/>
            <person name="Pangilinan J."/>
            <person name="Riley R."/>
            <person name="LaButti K."/>
            <person name="Andreopoulos B."/>
            <person name="Lipzen A."/>
            <person name="Chen C."/>
            <person name="Yan M."/>
            <person name="Daum C."/>
            <person name="Ng V."/>
            <person name="Clum A."/>
            <person name="Steindorff A."/>
            <person name="Ohm R.A."/>
            <person name="Martin F."/>
            <person name="Silar P."/>
            <person name="Natvig D.O."/>
            <person name="Lalanne C."/>
            <person name="Gautier V."/>
            <person name="Ament-Velasquez S.L."/>
            <person name="Kruys A."/>
            <person name="Hutchinson M.I."/>
            <person name="Powell A.J."/>
            <person name="Barry K."/>
            <person name="Miller A.N."/>
            <person name="Grigoriev I.V."/>
            <person name="Debuchy R."/>
            <person name="Gladieux P."/>
            <person name="Hiltunen Thoren M."/>
            <person name="Johannesson H."/>
        </authorList>
    </citation>
    <scope>NUCLEOTIDE SEQUENCE</scope>
    <source>
        <strain evidence="3">CBS 232.78</strain>
    </source>
</reference>
<feature type="domain" description="Heterokaryon incompatibility" evidence="2">
    <location>
        <begin position="239"/>
        <end position="405"/>
    </location>
</feature>
<evidence type="ECO:0000256" key="1">
    <source>
        <dbReference type="SAM" id="MobiDB-lite"/>
    </source>
</evidence>
<organism evidence="3 4">
    <name type="scientific">Podospora didyma</name>
    <dbReference type="NCBI Taxonomy" id="330526"/>
    <lineage>
        <taxon>Eukaryota</taxon>
        <taxon>Fungi</taxon>
        <taxon>Dikarya</taxon>
        <taxon>Ascomycota</taxon>
        <taxon>Pezizomycotina</taxon>
        <taxon>Sordariomycetes</taxon>
        <taxon>Sordariomycetidae</taxon>
        <taxon>Sordariales</taxon>
        <taxon>Podosporaceae</taxon>
        <taxon>Podospora</taxon>
    </lineage>
</organism>
<reference evidence="3" key="2">
    <citation type="submission" date="2023-06" db="EMBL/GenBank/DDBJ databases">
        <authorList>
            <consortium name="Lawrence Berkeley National Laboratory"/>
            <person name="Haridas S."/>
            <person name="Hensen N."/>
            <person name="Bonometti L."/>
            <person name="Westerberg I."/>
            <person name="Brannstrom I.O."/>
            <person name="Guillou S."/>
            <person name="Cros-Aarteil S."/>
            <person name="Calhoun S."/>
            <person name="Kuo A."/>
            <person name="Mondo S."/>
            <person name="Pangilinan J."/>
            <person name="Riley R."/>
            <person name="LaButti K."/>
            <person name="Andreopoulos B."/>
            <person name="Lipzen A."/>
            <person name="Chen C."/>
            <person name="Yanf M."/>
            <person name="Daum C."/>
            <person name="Ng V."/>
            <person name="Clum A."/>
            <person name="Steindorff A."/>
            <person name="Ohm R."/>
            <person name="Martin F."/>
            <person name="Silar P."/>
            <person name="Natvig D."/>
            <person name="Lalanne C."/>
            <person name="Gautier V."/>
            <person name="Ament-velasquez S.L."/>
            <person name="Kruys A."/>
            <person name="Hutchinson M.I."/>
            <person name="Powell A.J."/>
            <person name="Barry K."/>
            <person name="Miller A.N."/>
            <person name="Grigoriev I.V."/>
            <person name="Debuchy R."/>
            <person name="Gladieux P."/>
            <person name="Thoren M.H."/>
            <person name="Johannesson H."/>
        </authorList>
    </citation>
    <scope>NUCLEOTIDE SEQUENCE</scope>
    <source>
        <strain evidence="3">CBS 232.78</strain>
    </source>
</reference>
<dbReference type="EMBL" id="JAULSW010000007">
    <property type="protein sequence ID" value="KAK3374902.1"/>
    <property type="molecule type" value="Genomic_DNA"/>
</dbReference>
<comment type="caution">
    <text evidence="3">The sequence shown here is derived from an EMBL/GenBank/DDBJ whole genome shotgun (WGS) entry which is preliminary data.</text>
</comment>
<accession>A0AAE0KEW1</accession>